<dbReference type="EMBL" id="JAGHQL010000020">
    <property type="protein sequence ID" value="KAH0544378.1"/>
    <property type="molecule type" value="Genomic_DNA"/>
</dbReference>
<feature type="transmembrane region" description="Helical" evidence="6">
    <location>
        <begin position="228"/>
        <end position="247"/>
    </location>
</feature>
<dbReference type="GO" id="GO:0015165">
    <property type="term" value="F:pyrimidine nucleotide-sugar transmembrane transporter activity"/>
    <property type="evidence" value="ECO:0007669"/>
    <property type="project" value="InterPro"/>
</dbReference>
<dbReference type="Gene3D" id="1.10.3730.20">
    <property type="match status" value="1"/>
</dbReference>
<evidence type="ECO:0000256" key="3">
    <source>
        <dbReference type="ARBA" id="ARBA00022989"/>
    </source>
</evidence>
<comment type="caution">
    <text evidence="7">The sequence shown here is derived from an EMBL/GenBank/DDBJ whole genome shotgun (WGS) entry which is preliminary data.</text>
</comment>
<dbReference type="GO" id="GO:0000139">
    <property type="term" value="C:Golgi membrane"/>
    <property type="evidence" value="ECO:0007669"/>
    <property type="project" value="InterPro"/>
</dbReference>
<dbReference type="OrthoDB" id="408493at2759"/>
<evidence type="ECO:0000256" key="6">
    <source>
        <dbReference type="SAM" id="Phobius"/>
    </source>
</evidence>
<evidence type="ECO:0000256" key="5">
    <source>
        <dbReference type="SAM" id="MobiDB-lite"/>
    </source>
</evidence>
<keyword evidence="3 6" id="KW-1133">Transmembrane helix</keyword>
<dbReference type="InterPro" id="IPR037185">
    <property type="entry name" value="EmrE-like"/>
</dbReference>
<accession>A0A9P8L076</accession>
<feature type="compositionally biased region" description="Polar residues" evidence="5">
    <location>
        <begin position="357"/>
        <end position="382"/>
    </location>
</feature>
<evidence type="ECO:0000256" key="1">
    <source>
        <dbReference type="ARBA" id="ARBA00004141"/>
    </source>
</evidence>
<reference evidence="7" key="1">
    <citation type="submission" date="2021-03" db="EMBL/GenBank/DDBJ databases">
        <title>Comparative genomics and phylogenomic investigation of the class Geoglossomycetes provide insights into ecological specialization and systematics.</title>
        <authorList>
            <person name="Melie T."/>
            <person name="Pirro S."/>
            <person name="Miller A.N."/>
            <person name="Quandt A."/>
        </authorList>
    </citation>
    <scope>NUCLEOTIDE SEQUENCE</scope>
    <source>
        <strain evidence="7">GBOQ0MN5Z8</strain>
    </source>
</reference>
<dbReference type="AlphaFoldDB" id="A0A9P8L076"/>
<evidence type="ECO:0000256" key="4">
    <source>
        <dbReference type="ARBA" id="ARBA00023136"/>
    </source>
</evidence>
<feature type="transmembrane region" description="Helical" evidence="6">
    <location>
        <begin position="194"/>
        <end position="216"/>
    </location>
</feature>
<dbReference type="InterPro" id="IPR007271">
    <property type="entry name" value="Nuc_sug_transpt"/>
</dbReference>
<comment type="subcellular location">
    <subcellularLocation>
        <location evidence="1">Membrane</location>
        <topology evidence="1">Multi-pass membrane protein</topology>
    </subcellularLocation>
</comment>
<feature type="compositionally biased region" description="Basic and acidic residues" evidence="5">
    <location>
        <begin position="389"/>
        <end position="400"/>
    </location>
</feature>
<protein>
    <recommendedName>
        <fullName evidence="9">UDP-galactose transporter</fullName>
    </recommendedName>
</protein>
<feature type="transmembrane region" description="Helical" evidence="6">
    <location>
        <begin position="297"/>
        <end position="314"/>
    </location>
</feature>
<keyword evidence="2 6" id="KW-0812">Transmembrane</keyword>
<dbReference type="Pfam" id="PF04142">
    <property type="entry name" value="Nuc_sug_transp"/>
    <property type="match status" value="1"/>
</dbReference>
<organism evidence="7 8">
    <name type="scientific">Glutinoglossum americanum</name>
    <dbReference type="NCBI Taxonomy" id="1670608"/>
    <lineage>
        <taxon>Eukaryota</taxon>
        <taxon>Fungi</taxon>
        <taxon>Dikarya</taxon>
        <taxon>Ascomycota</taxon>
        <taxon>Pezizomycotina</taxon>
        <taxon>Geoglossomycetes</taxon>
        <taxon>Geoglossales</taxon>
        <taxon>Geoglossaceae</taxon>
        <taxon>Glutinoglossum</taxon>
    </lineage>
</organism>
<feature type="transmembrane region" description="Helical" evidence="6">
    <location>
        <begin position="267"/>
        <end position="290"/>
    </location>
</feature>
<dbReference type="Proteomes" id="UP000698800">
    <property type="component" value="Unassembled WGS sequence"/>
</dbReference>
<proteinExistence type="predicted"/>
<feature type="transmembrane region" description="Helical" evidence="6">
    <location>
        <begin position="320"/>
        <end position="337"/>
    </location>
</feature>
<name>A0A9P8L076_9PEZI</name>
<gene>
    <name evidence="7" type="ORF">FGG08_001519</name>
</gene>
<evidence type="ECO:0000256" key="2">
    <source>
        <dbReference type="ARBA" id="ARBA00022692"/>
    </source>
</evidence>
<dbReference type="SUPFAM" id="SSF103481">
    <property type="entry name" value="Multidrug resistance efflux transporter EmrE"/>
    <property type="match status" value="1"/>
</dbReference>
<dbReference type="PANTHER" id="PTHR10231">
    <property type="entry name" value="NUCLEOTIDE-SUGAR TRANSMEMBRANE TRANSPORTER"/>
    <property type="match status" value="1"/>
</dbReference>
<evidence type="ECO:0008006" key="9">
    <source>
        <dbReference type="Google" id="ProtNLM"/>
    </source>
</evidence>
<dbReference type="PIRSF" id="PIRSF005799">
    <property type="entry name" value="UDP-gal_transpt"/>
    <property type="match status" value="1"/>
</dbReference>
<feature type="transmembrane region" description="Helical" evidence="6">
    <location>
        <begin position="117"/>
        <end position="134"/>
    </location>
</feature>
<sequence>MPLVGGNRFLASTAVFLNEVAKLAICLTVSLYDISRNLPPSTPATSLFKALYNSVFTHDSWKLAIPASLYTLQNTLQYVAVSNLDAATFQVTYQLKILTTALFSVTMLHRSLTARKWISLVLLTIGVAIVQLPSGSEPADASTTASSPRSIFSVLSIVDLFELGGRLKSHVTKRSATYEGIQEDQGLAHPQMNATVGLIAVIIACTISGLAGVYFEKVLKDSNAKASLWIRNVQLSFYSLFPAFFIGVVLKDGEQIAEKGFFMGYNYVVWTAIAFQALGGVVVALCVNYADNIAKNFATSISIIVSCLASIYFFDFKISFNFLIGGLIVMFATYLYSSPGRRQPSPDVASYEKTVIETSNFENQAEPTTRNMDTATTGSSAPTGRHTRAASDSRRAKRED</sequence>
<dbReference type="NCBIfam" id="TIGR00803">
    <property type="entry name" value="nst"/>
    <property type="match status" value="2"/>
</dbReference>
<feature type="region of interest" description="Disordered" evidence="5">
    <location>
        <begin position="357"/>
        <end position="400"/>
    </location>
</feature>
<keyword evidence="4 6" id="KW-0472">Membrane</keyword>
<evidence type="ECO:0000313" key="8">
    <source>
        <dbReference type="Proteomes" id="UP000698800"/>
    </source>
</evidence>
<keyword evidence="8" id="KW-1185">Reference proteome</keyword>
<evidence type="ECO:0000313" key="7">
    <source>
        <dbReference type="EMBL" id="KAH0544378.1"/>
    </source>
</evidence>